<dbReference type="RefSeq" id="WP_243072133.1">
    <property type="nucleotide sequence ID" value="NZ_JAIVFL010000001.1"/>
</dbReference>
<dbReference type="Pfam" id="PF12802">
    <property type="entry name" value="MarR_2"/>
    <property type="match status" value="1"/>
</dbReference>
<dbReference type="InterPro" id="IPR023187">
    <property type="entry name" value="Tscrpt_reg_MarR-type_CS"/>
</dbReference>
<protein>
    <submittedName>
        <fullName evidence="6">MarR family transcriptional regulator</fullName>
    </submittedName>
</protein>
<dbReference type="InterPro" id="IPR039422">
    <property type="entry name" value="MarR/SlyA-like"/>
</dbReference>
<keyword evidence="7" id="KW-1185">Reference proteome</keyword>
<dbReference type="PRINTS" id="PR00598">
    <property type="entry name" value="HTHMARR"/>
</dbReference>
<evidence type="ECO:0000256" key="4">
    <source>
        <dbReference type="SAM" id="MobiDB-lite"/>
    </source>
</evidence>
<dbReference type="PANTHER" id="PTHR33164:SF43">
    <property type="entry name" value="HTH-TYPE TRANSCRIPTIONAL REPRESSOR YETL"/>
    <property type="match status" value="1"/>
</dbReference>
<name>A0ABS9YYR8_9MYCO</name>
<dbReference type="PROSITE" id="PS50995">
    <property type="entry name" value="HTH_MARR_2"/>
    <property type="match status" value="1"/>
</dbReference>
<dbReference type="PANTHER" id="PTHR33164">
    <property type="entry name" value="TRANSCRIPTIONAL REGULATOR, MARR FAMILY"/>
    <property type="match status" value="1"/>
</dbReference>
<reference evidence="6" key="1">
    <citation type="journal article" date="2022" name="ISME J.">
        <title>Identification of active gaseous-alkane degraders at natural gas seeps.</title>
        <authorList>
            <person name="Farhan Ul Haque M."/>
            <person name="Hernandez M."/>
            <person name="Crombie A.T."/>
            <person name="Murrell J.C."/>
        </authorList>
    </citation>
    <scope>NUCLEOTIDE SEQUENCE</scope>
    <source>
        <strain evidence="6">ANDR5</strain>
    </source>
</reference>
<keyword evidence="3" id="KW-0804">Transcription</keyword>
<feature type="domain" description="HTH marR-type" evidence="5">
    <location>
        <begin position="35"/>
        <end position="171"/>
    </location>
</feature>
<keyword evidence="1" id="KW-0805">Transcription regulation</keyword>
<gene>
    <name evidence="6" type="ORF">K9U37_13695</name>
</gene>
<keyword evidence="2" id="KW-0238">DNA-binding</keyword>
<dbReference type="SUPFAM" id="SSF46785">
    <property type="entry name" value="Winged helix' DNA-binding domain"/>
    <property type="match status" value="1"/>
</dbReference>
<proteinExistence type="predicted"/>
<evidence type="ECO:0000256" key="3">
    <source>
        <dbReference type="ARBA" id="ARBA00023163"/>
    </source>
</evidence>
<dbReference type="Proteomes" id="UP001139068">
    <property type="component" value="Unassembled WGS sequence"/>
</dbReference>
<evidence type="ECO:0000259" key="5">
    <source>
        <dbReference type="PROSITE" id="PS50995"/>
    </source>
</evidence>
<accession>A0ABS9YYR8</accession>
<comment type="caution">
    <text evidence="6">The sequence shown here is derived from an EMBL/GenBank/DDBJ whole genome shotgun (WGS) entry which is preliminary data.</text>
</comment>
<dbReference type="PROSITE" id="PS01117">
    <property type="entry name" value="HTH_MARR_1"/>
    <property type="match status" value="1"/>
</dbReference>
<evidence type="ECO:0000256" key="2">
    <source>
        <dbReference type="ARBA" id="ARBA00023125"/>
    </source>
</evidence>
<dbReference type="InterPro" id="IPR036388">
    <property type="entry name" value="WH-like_DNA-bd_sf"/>
</dbReference>
<evidence type="ECO:0000313" key="6">
    <source>
        <dbReference type="EMBL" id="MCI4675873.1"/>
    </source>
</evidence>
<dbReference type="InterPro" id="IPR000835">
    <property type="entry name" value="HTH_MarR-typ"/>
</dbReference>
<dbReference type="EMBL" id="JAIVFL010000001">
    <property type="protein sequence ID" value="MCI4675873.1"/>
    <property type="molecule type" value="Genomic_DNA"/>
</dbReference>
<sequence length="205" mass="22527">MSTQPADRPAAIGRAGLSVPEQVIRSAREAGDDLDRESLTAMMMLYRAVAAVDRTHAAELAPYKLSLGQFQALSVLHRVQEPVTMGELAELLSVRRANLTGLIDTLARRSLVQRVLNPRDRRSFLVEITPAAERLLEEFLPHHWRYLSTLTSGLASGELRQLAQLLDRLRNSVESAPPCPSSTATNGQRDARDGIRTPTGPSALR</sequence>
<organism evidence="6 7">
    <name type="scientific">Candidatus Mycolicibacterium alkanivorans</name>
    <dbReference type="NCBI Taxonomy" id="2954114"/>
    <lineage>
        <taxon>Bacteria</taxon>
        <taxon>Bacillati</taxon>
        <taxon>Actinomycetota</taxon>
        <taxon>Actinomycetes</taxon>
        <taxon>Mycobacteriales</taxon>
        <taxon>Mycobacteriaceae</taxon>
        <taxon>Mycolicibacterium</taxon>
    </lineage>
</organism>
<dbReference type="Gene3D" id="1.10.10.10">
    <property type="entry name" value="Winged helix-like DNA-binding domain superfamily/Winged helix DNA-binding domain"/>
    <property type="match status" value="1"/>
</dbReference>
<feature type="region of interest" description="Disordered" evidence="4">
    <location>
        <begin position="173"/>
        <end position="205"/>
    </location>
</feature>
<evidence type="ECO:0000313" key="7">
    <source>
        <dbReference type="Proteomes" id="UP001139068"/>
    </source>
</evidence>
<evidence type="ECO:0000256" key="1">
    <source>
        <dbReference type="ARBA" id="ARBA00023015"/>
    </source>
</evidence>
<dbReference type="InterPro" id="IPR036390">
    <property type="entry name" value="WH_DNA-bd_sf"/>
</dbReference>
<dbReference type="SMART" id="SM00347">
    <property type="entry name" value="HTH_MARR"/>
    <property type="match status" value="1"/>
</dbReference>